<evidence type="ECO:0000256" key="7">
    <source>
        <dbReference type="ARBA" id="ARBA00022692"/>
    </source>
</evidence>
<evidence type="ECO:0000256" key="4">
    <source>
        <dbReference type="ARBA" id="ARBA00022475"/>
    </source>
</evidence>
<dbReference type="SMART" id="SM00387">
    <property type="entry name" value="HATPase_c"/>
    <property type="match status" value="1"/>
</dbReference>
<evidence type="ECO:0000256" key="1">
    <source>
        <dbReference type="ARBA" id="ARBA00000085"/>
    </source>
</evidence>
<dbReference type="InterPro" id="IPR050640">
    <property type="entry name" value="Bact_2-comp_sensor_kinase"/>
</dbReference>
<name>A0A841T481_9BACL</name>
<evidence type="ECO:0000256" key="2">
    <source>
        <dbReference type="ARBA" id="ARBA00004651"/>
    </source>
</evidence>
<evidence type="ECO:0000256" key="3">
    <source>
        <dbReference type="ARBA" id="ARBA00012438"/>
    </source>
</evidence>
<keyword evidence="8" id="KW-0547">Nucleotide-binding</keyword>
<dbReference type="RefSeq" id="WP_185122371.1">
    <property type="nucleotide sequence ID" value="NZ_JACJVQ010000020.1"/>
</dbReference>
<dbReference type="Gene3D" id="3.30.565.10">
    <property type="entry name" value="Histidine kinase-like ATPase, C-terminal domain"/>
    <property type="match status" value="1"/>
</dbReference>
<keyword evidence="17" id="KW-1185">Reference proteome</keyword>
<feature type="domain" description="HAMP" evidence="15">
    <location>
        <begin position="330"/>
        <end position="382"/>
    </location>
</feature>
<organism evidence="16 17">
    <name type="scientific">Cohnella thailandensis</name>
    <dbReference type="NCBI Taxonomy" id="557557"/>
    <lineage>
        <taxon>Bacteria</taxon>
        <taxon>Bacillati</taxon>
        <taxon>Bacillota</taxon>
        <taxon>Bacilli</taxon>
        <taxon>Bacillales</taxon>
        <taxon>Paenibacillaceae</taxon>
        <taxon>Cohnella</taxon>
    </lineage>
</organism>
<keyword evidence="11 14" id="KW-1133">Transmembrane helix</keyword>
<keyword evidence="13 14" id="KW-0472">Membrane</keyword>
<dbReference type="PANTHER" id="PTHR34220:SF11">
    <property type="entry name" value="SENSOR PROTEIN KINASE HPTS"/>
    <property type="match status" value="1"/>
</dbReference>
<evidence type="ECO:0000256" key="9">
    <source>
        <dbReference type="ARBA" id="ARBA00022777"/>
    </source>
</evidence>
<evidence type="ECO:0000313" key="17">
    <source>
        <dbReference type="Proteomes" id="UP000535838"/>
    </source>
</evidence>
<keyword evidence="7 14" id="KW-0812">Transmembrane</keyword>
<evidence type="ECO:0000259" key="15">
    <source>
        <dbReference type="PROSITE" id="PS50885"/>
    </source>
</evidence>
<proteinExistence type="predicted"/>
<dbReference type="Pfam" id="PF02518">
    <property type="entry name" value="HATPase_c"/>
    <property type="match status" value="1"/>
</dbReference>
<keyword evidence="5" id="KW-0597">Phosphoprotein</keyword>
<evidence type="ECO:0000256" key="10">
    <source>
        <dbReference type="ARBA" id="ARBA00022840"/>
    </source>
</evidence>
<dbReference type="AlphaFoldDB" id="A0A841T481"/>
<dbReference type="CDD" id="cd06225">
    <property type="entry name" value="HAMP"/>
    <property type="match status" value="1"/>
</dbReference>
<keyword evidence="10" id="KW-0067">ATP-binding</keyword>
<comment type="caution">
    <text evidence="16">The sequence shown here is derived from an EMBL/GenBank/DDBJ whole genome shotgun (WGS) entry which is preliminary data.</text>
</comment>
<dbReference type="GO" id="GO:0005886">
    <property type="term" value="C:plasma membrane"/>
    <property type="evidence" value="ECO:0007669"/>
    <property type="project" value="UniProtKB-SubCell"/>
</dbReference>
<evidence type="ECO:0000256" key="5">
    <source>
        <dbReference type="ARBA" id="ARBA00022553"/>
    </source>
</evidence>
<dbReference type="GO" id="GO:0005524">
    <property type="term" value="F:ATP binding"/>
    <property type="evidence" value="ECO:0007669"/>
    <property type="project" value="UniProtKB-KW"/>
</dbReference>
<dbReference type="GO" id="GO:0000155">
    <property type="term" value="F:phosphorelay sensor kinase activity"/>
    <property type="evidence" value="ECO:0007669"/>
    <property type="project" value="InterPro"/>
</dbReference>
<dbReference type="PROSITE" id="PS50885">
    <property type="entry name" value="HAMP"/>
    <property type="match status" value="1"/>
</dbReference>
<evidence type="ECO:0000256" key="11">
    <source>
        <dbReference type="ARBA" id="ARBA00022989"/>
    </source>
</evidence>
<dbReference type="EMBL" id="JACJVQ010000020">
    <property type="protein sequence ID" value="MBB6637158.1"/>
    <property type="molecule type" value="Genomic_DNA"/>
</dbReference>
<comment type="catalytic activity">
    <reaction evidence="1">
        <text>ATP + protein L-histidine = ADP + protein N-phospho-L-histidine.</text>
        <dbReference type="EC" id="2.7.13.3"/>
    </reaction>
</comment>
<dbReference type="Proteomes" id="UP000535838">
    <property type="component" value="Unassembled WGS sequence"/>
</dbReference>
<dbReference type="PANTHER" id="PTHR34220">
    <property type="entry name" value="SENSOR HISTIDINE KINASE YPDA"/>
    <property type="match status" value="1"/>
</dbReference>
<keyword evidence="6" id="KW-0808">Transferase</keyword>
<reference evidence="16 17" key="1">
    <citation type="submission" date="2020-08" db="EMBL/GenBank/DDBJ databases">
        <title>Cohnella phylogeny.</title>
        <authorList>
            <person name="Dunlap C."/>
        </authorList>
    </citation>
    <scope>NUCLEOTIDE SEQUENCE [LARGE SCALE GENOMIC DNA]</scope>
    <source>
        <strain evidence="16 17">DSM 25241</strain>
    </source>
</reference>
<keyword evidence="4" id="KW-1003">Cell membrane</keyword>
<feature type="transmembrane region" description="Helical" evidence="14">
    <location>
        <begin position="311"/>
        <end position="333"/>
    </location>
</feature>
<dbReference type="PRINTS" id="PR00344">
    <property type="entry name" value="BCTRLSENSOR"/>
</dbReference>
<comment type="subcellular location">
    <subcellularLocation>
        <location evidence="2">Cell membrane</location>
        <topology evidence="2">Multi-pass membrane protein</topology>
    </subcellularLocation>
</comment>
<dbReference type="InterPro" id="IPR004358">
    <property type="entry name" value="Sig_transdc_His_kin-like_C"/>
</dbReference>
<sequence>MKSGTEWMRRAVLRIRNLKFQNKLMASYLLACVIPLALVSAILFRQSAAGLEESSQEFAALYTSQIKSSLNEFLKEYDKVTKSVLVDNELIYRLGDSSSLPIDEQINRQVAVQRMLMRVALLKPEIGTVMLISRNNGVYQYTNTTSKVNENLLLSRDWYEPLSRSEDTFVITGLHDRSYYEDKGAGAMVTVGRLLYSSDGAYAGLLLIDLDPFSLLPLDNDFVQARNKYGMNVIIRNKHDQVVYDSDAASGRLAWEQVLEFSGTREGGPGDRAQDRIRLTGSTSQGELTIQTEIPRAKLLQKINRIKGTTLILILTSCVIVALLSLGLSYTITKPIKALRRSMKQAEVGQYLPIEKKQANDEIGSLVNSYNKMIVTIRTLINDVYLGEIKQRQAKLVALQNQINPHMLYNTLESIRMNALVKDDDETADMIKILARMFRIALGKDGRRHSIRSELEYTAYYLKLQNIRFDNMFNLEAAVPDEMMDNGIVPLIFQPIVENTVNHGFEGYDRMIDIVIEGAWTEEGDIRIRISDNGAGIPPDKLAKLRTRLDGAGTDKSKLEQAEEDASKGLGLTNIAERIKLHYGDLYYLTILHSDKDGTTIEMLIPKGGISE</sequence>
<protein>
    <recommendedName>
        <fullName evidence="3">histidine kinase</fullName>
        <ecNumber evidence="3">2.7.13.3</ecNumber>
    </recommendedName>
</protein>
<accession>A0A841T481</accession>
<keyword evidence="9 16" id="KW-0418">Kinase</keyword>
<dbReference type="Pfam" id="PF06580">
    <property type="entry name" value="His_kinase"/>
    <property type="match status" value="1"/>
</dbReference>
<evidence type="ECO:0000313" key="16">
    <source>
        <dbReference type="EMBL" id="MBB6637158.1"/>
    </source>
</evidence>
<dbReference type="CDD" id="cd18773">
    <property type="entry name" value="PDC1_HK_sensor"/>
    <property type="match status" value="1"/>
</dbReference>
<gene>
    <name evidence="16" type="ORF">H7B67_23780</name>
</gene>
<dbReference type="InterPro" id="IPR003660">
    <property type="entry name" value="HAMP_dom"/>
</dbReference>
<dbReference type="EC" id="2.7.13.3" evidence="3"/>
<evidence type="ECO:0000256" key="12">
    <source>
        <dbReference type="ARBA" id="ARBA00023012"/>
    </source>
</evidence>
<evidence type="ECO:0000256" key="6">
    <source>
        <dbReference type="ARBA" id="ARBA00022679"/>
    </source>
</evidence>
<dbReference type="Gene3D" id="6.10.340.10">
    <property type="match status" value="1"/>
</dbReference>
<dbReference type="InterPro" id="IPR036890">
    <property type="entry name" value="HATPase_C_sf"/>
</dbReference>
<dbReference type="InterPro" id="IPR003594">
    <property type="entry name" value="HATPase_dom"/>
</dbReference>
<dbReference type="SUPFAM" id="SSF55874">
    <property type="entry name" value="ATPase domain of HSP90 chaperone/DNA topoisomerase II/histidine kinase"/>
    <property type="match status" value="1"/>
</dbReference>
<evidence type="ECO:0000256" key="8">
    <source>
        <dbReference type="ARBA" id="ARBA00022741"/>
    </source>
</evidence>
<dbReference type="InterPro" id="IPR010559">
    <property type="entry name" value="Sig_transdc_His_kin_internal"/>
</dbReference>
<evidence type="ECO:0000256" key="14">
    <source>
        <dbReference type="SAM" id="Phobius"/>
    </source>
</evidence>
<evidence type="ECO:0000256" key="13">
    <source>
        <dbReference type="ARBA" id="ARBA00023136"/>
    </source>
</evidence>
<keyword evidence="12" id="KW-0902">Two-component regulatory system</keyword>